<dbReference type="InterPro" id="IPR052229">
    <property type="entry name" value="Collagen-VI/PIF"/>
</dbReference>
<dbReference type="SUPFAM" id="SSF53300">
    <property type="entry name" value="vWA-like"/>
    <property type="match status" value="1"/>
</dbReference>
<feature type="transmembrane region" description="Helical" evidence="2">
    <location>
        <begin position="307"/>
        <end position="331"/>
    </location>
</feature>
<keyword evidence="2" id="KW-1133">Transmembrane helix</keyword>
<dbReference type="InterPro" id="IPR002035">
    <property type="entry name" value="VWF_A"/>
</dbReference>
<feature type="transmembrane region" description="Helical" evidence="2">
    <location>
        <begin position="343"/>
        <end position="363"/>
    </location>
</feature>
<dbReference type="Gene3D" id="3.40.50.410">
    <property type="entry name" value="von Willebrand factor, type A domain"/>
    <property type="match status" value="1"/>
</dbReference>
<feature type="transmembrane region" description="Helical" evidence="2">
    <location>
        <begin position="80"/>
        <end position="102"/>
    </location>
</feature>
<dbReference type="PANTHER" id="PTHR22588">
    <property type="entry name" value="VWFA DOMAIN-CONTAINING PROTEIN"/>
    <property type="match status" value="1"/>
</dbReference>
<feature type="transmembrane region" description="Helical" evidence="2">
    <location>
        <begin position="36"/>
        <end position="59"/>
    </location>
</feature>
<dbReference type="Proteomes" id="UP000187172">
    <property type="component" value="Unassembled WGS sequence"/>
</dbReference>
<feature type="compositionally biased region" description="Basic and acidic residues" evidence="1">
    <location>
        <begin position="414"/>
        <end position="426"/>
    </location>
</feature>
<dbReference type="AlphaFoldDB" id="A0A1R1EK50"/>
<keyword evidence="2" id="KW-0812">Transmembrane</keyword>
<reference evidence="4 5" key="1">
    <citation type="submission" date="2016-11" db="EMBL/GenBank/DDBJ databases">
        <title>Paenibacillus species isolates.</title>
        <authorList>
            <person name="Beno S.M."/>
        </authorList>
    </citation>
    <scope>NUCLEOTIDE SEQUENCE [LARGE SCALE GENOMIC DNA]</scope>
    <source>
        <strain evidence="4 5">FSL R5-0378</strain>
    </source>
</reference>
<dbReference type="InterPro" id="IPR036465">
    <property type="entry name" value="vWFA_dom_sf"/>
</dbReference>
<accession>A0A1R1EK50</accession>
<evidence type="ECO:0000256" key="1">
    <source>
        <dbReference type="SAM" id="MobiDB-lite"/>
    </source>
</evidence>
<comment type="caution">
    <text evidence="4">The sequence shown here is derived from an EMBL/GenBank/DDBJ whole genome shotgun (WGS) entry which is preliminary data.</text>
</comment>
<dbReference type="RefSeq" id="WP_076173001.1">
    <property type="nucleotide sequence ID" value="NZ_MRTP01000007.1"/>
</dbReference>
<dbReference type="Pfam" id="PF00092">
    <property type="entry name" value="VWA"/>
    <property type="match status" value="1"/>
</dbReference>
<dbReference type="STRING" id="297318.BK138_22255"/>
<dbReference type="PANTHER" id="PTHR22588:SF3">
    <property type="entry name" value="VWFA DOMAIN-CONTAINING PROTEIN"/>
    <property type="match status" value="1"/>
</dbReference>
<dbReference type="SMART" id="SM00327">
    <property type="entry name" value="VWA"/>
    <property type="match status" value="1"/>
</dbReference>
<sequence>MQRKINLLLLLLSLIGGAAGYVIGEVVLHVWGSDLPRIVAIGLYLGILALCIGTGCLIAEMMSPRLNGPSWRQRYMGTSWKLLVPATLVLVFVLGLVLEFVYEINPGHAKPVKDIALVIDNSGSMGETDPDNDRYTAAKNLINRMDSDNRVAVMVFNDQTTLLQPFMKVKNKDAKHKVISEIDGLEATDGGTNISLALADTMKHIEETNDASRNTMVILLSDGISDVDLNSALAAYKQRQIAVNTIGLSLVQADGAQLLQDIARETGGQYYDVSNAGDLSPVFQQIYEDVGDRTLLTERTGPTQDSIYYRMLHIAFIAIIGGAIGLSLGLIFDNRYLARSFGIGGVVSGLIAGAVLEFGLSGHTVGDEMVRLLSCLILAGVLALFTGVIPVKENGKLAAGLQRPGQAGRTQSGFDRRQKDNTSRGF</sequence>
<dbReference type="CDD" id="cd00198">
    <property type="entry name" value="vWFA"/>
    <property type="match status" value="1"/>
</dbReference>
<organism evidence="4 5">
    <name type="scientific">Paenibacillus rhizosphaerae</name>
    <dbReference type="NCBI Taxonomy" id="297318"/>
    <lineage>
        <taxon>Bacteria</taxon>
        <taxon>Bacillati</taxon>
        <taxon>Bacillota</taxon>
        <taxon>Bacilli</taxon>
        <taxon>Bacillales</taxon>
        <taxon>Paenibacillaceae</taxon>
        <taxon>Paenibacillus</taxon>
    </lineage>
</organism>
<name>A0A1R1EK50_9BACL</name>
<feature type="region of interest" description="Disordered" evidence="1">
    <location>
        <begin position="400"/>
        <end position="426"/>
    </location>
</feature>
<feature type="transmembrane region" description="Helical" evidence="2">
    <location>
        <begin position="369"/>
        <end position="391"/>
    </location>
</feature>
<gene>
    <name evidence="4" type="ORF">BK138_22255</name>
</gene>
<keyword evidence="5" id="KW-1185">Reference proteome</keyword>
<proteinExistence type="predicted"/>
<feature type="domain" description="VWFA" evidence="3">
    <location>
        <begin position="114"/>
        <end position="286"/>
    </location>
</feature>
<evidence type="ECO:0000313" key="5">
    <source>
        <dbReference type="Proteomes" id="UP000187172"/>
    </source>
</evidence>
<evidence type="ECO:0000313" key="4">
    <source>
        <dbReference type="EMBL" id="OMF52180.1"/>
    </source>
</evidence>
<dbReference type="EMBL" id="MRTP01000007">
    <property type="protein sequence ID" value="OMF52180.1"/>
    <property type="molecule type" value="Genomic_DNA"/>
</dbReference>
<keyword evidence="2" id="KW-0472">Membrane</keyword>
<protein>
    <recommendedName>
        <fullName evidence="3">VWFA domain-containing protein</fullName>
    </recommendedName>
</protein>
<evidence type="ECO:0000259" key="3">
    <source>
        <dbReference type="PROSITE" id="PS50234"/>
    </source>
</evidence>
<evidence type="ECO:0000256" key="2">
    <source>
        <dbReference type="SAM" id="Phobius"/>
    </source>
</evidence>
<dbReference type="PROSITE" id="PS50234">
    <property type="entry name" value="VWFA"/>
    <property type="match status" value="1"/>
</dbReference>